<organism evidence="1 2">
    <name type="scientific">Pistacia atlantica</name>
    <dbReference type="NCBI Taxonomy" id="434234"/>
    <lineage>
        <taxon>Eukaryota</taxon>
        <taxon>Viridiplantae</taxon>
        <taxon>Streptophyta</taxon>
        <taxon>Embryophyta</taxon>
        <taxon>Tracheophyta</taxon>
        <taxon>Spermatophyta</taxon>
        <taxon>Magnoliopsida</taxon>
        <taxon>eudicotyledons</taxon>
        <taxon>Gunneridae</taxon>
        <taxon>Pentapetalae</taxon>
        <taxon>rosids</taxon>
        <taxon>malvids</taxon>
        <taxon>Sapindales</taxon>
        <taxon>Anacardiaceae</taxon>
        <taxon>Pistacia</taxon>
    </lineage>
</organism>
<evidence type="ECO:0000313" key="1">
    <source>
        <dbReference type="EMBL" id="KAJ0075289.1"/>
    </source>
</evidence>
<protein>
    <submittedName>
        <fullName evidence="1">Uncharacterized protein</fullName>
    </submittedName>
</protein>
<accession>A0ACC0ZR92</accession>
<sequence length="31" mass="3375">MASIIVGILNPCDYNLSYWNGASIHFDTDGS</sequence>
<dbReference type="Proteomes" id="UP001164250">
    <property type="component" value="Chromosome 15"/>
</dbReference>
<evidence type="ECO:0000313" key="2">
    <source>
        <dbReference type="Proteomes" id="UP001164250"/>
    </source>
</evidence>
<keyword evidence="2" id="KW-1185">Reference proteome</keyword>
<proteinExistence type="predicted"/>
<reference evidence="2" key="1">
    <citation type="journal article" date="2023" name="G3 (Bethesda)">
        <title>Genome assembly and association tests identify interacting loci associated with vigor, precocity, and sex in interspecific pistachio rootstocks.</title>
        <authorList>
            <person name="Palmer W."/>
            <person name="Jacygrad E."/>
            <person name="Sagayaradj S."/>
            <person name="Cavanaugh K."/>
            <person name="Han R."/>
            <person name="Bertier L."/>
            <person name="Beede B."/>
            <person name="Kafkas S."/>
            <person name="Golino D."/>
            <person name="Preece J."/>
            <person name="Michelmore R."/>
        </authorList>
    </citation>
    <scope>NUCLEOTIDE SEQUENCE [LARGE SCALE GENOMIC DNA]</scope>
</reference>
<dbReference type="EMBL" id="CM047910">
    <property type="protein sequence ID" value="KAJ0075289.1"/>
    <property type="molecule type" value="Genomic_DNA"/>
</dbReference>
<name>A0ACC0ZR92_9ROSI</name>
<comment type="caution">
    <text evidence="1">The sequence shown here is derived from an EMBL/GenBank/DDBJ whole genome shotgun (WGS) entry which is preliminary data.</text>
</comment>
<gene>
    <name evidence="1" type="ORF">Patl1_34959</name>
</gene>